<protein>
    <submittedName>
        <fullName evidence="1">Uncharacterized protein</fullName>
    </submittedName>
</protein>
<name>A0AB34R3W8_9PORP</name>
<organism evidence="1 2">
    <name type="scientific">Sanguibacteroides justesenii</name>
    <dbReference type="NCBI Taxonomy" id="1547597"/>
    <lineage>
        <taxon>Bacteria</taxon>
        <taxon>Pseudomonadati</taxon>
        <taxon>Bacteroidota</taxon>
        <taxon>Bacteroidia</taxon>
        <taxon>Bacteroidales</taxon>
        <taxon>Porphyromonadaceae</taxon>
        <taxon>Sanguibacteroides</taxon>
    </lineage>
</organism>
<accession>A0AB34R3W8</accession>
<proteinExistence type="predicted"/>
<dbReference type="EMBL" id="JPIT01000018">
    <property type="protein sequence ID" value="KIO45478.1"/>
    <property type="molecule type" value="Genomic_DNA"/>
</dbReference>
<dbReference type="AlphaFoldDB" id="A0AB34R3W8"/>
<dbReference type="Proteomes" id="UP000031937">
    <property type="component" value="Unassembled WGS sequence"/>
</dbReference>
<comment type="caution">
    <text evidence="1">The sequence shown here is derived from an EMBL/GenBank/DDBJ whole genome shotgun (WGS) entry which is preliminary data.</text>
</comment>
<evidence type="ECO:0000313" key="1">
    <source>
        <dbReference type="EMBL" id="KIO45478.1"/>
    </source>
</evidence>
<evidence type="ECO:0000313" key="2">
    <source>
        <dbReference type="Proteomes" id="UP000031937"/>
    </source>
</evidence>
<gene>
    <name evidence="1" type="ORF">IE90_08730</name>
</gene>
<dbReference type="Pfam" id="PF20186">
    <property type="entry name" value="DUF6549"/>
    <property type="match status" value="1"/>
</dbReference>
<dbReference type="RefSeq" id="WP_041503413.1">
    <property type="nucleotide sequence ID" value="NZ_JPIT01000018.1"/>
</dbReference>
<sequence length="194" mass="22728">MTKYLLFIIVILTGSLVISVRSCHGIREDRNRLSDNQRTLLSNVEYYRTKDSLSAASVERLTLSNREFTRYCDDLEKQVTDLNLKVRRLQSVSQTAIETKYVIKTVTRDSIIPGRMDTLRCIDFRNDYLTLSGCVDRESFCGTIESRDTLVQIVHRVPRKFLFIRWGTKAIRQEVISKNPYSKITYSRYIELRK</sequence>
<reference evidence="1 2" key="1">
    <citation type="submission" date="2014-07" db="EMBL/GenBank/DDBJ databases">
        <title>Porphyromonadaceae bacterium OUH 334697 = ATCC BAA-2682 = DSM 28341 draft genome.</title>
        <authorList>
            <person name="Sydenham T.V."/>
            <person name="Hasman H."/>
            <person name="Justesen U.S."/>
        </authorList>
    </citation>
    <scope>NUCLEOTIDE SEQUENCE [LARGE SCALE GENOMIC DNA]</scope>
    <source>
        <strain evidence="1 2">OUH 334697</strain>
    </source>
</reference>
<dbReference type="InterPro" id="IPR046679">
    <property type="entry name" value="DUF6549"/>
</dbReference>